<evidence type="ECO:0000256" key="1">
    <source>
        <dbReference type="SAM" id="MobiDB-lite"/>
    </source>
</evidence>
<gene>
    <name evidence="2" type="ORF">HTIA_2187</name>
</gene>
<dbReference type="AlphaFoldDB" id="F7PJE4"/>
<feature type="region of interest" description="Disordered" evidence="1">
    <location>
        <begin position="351"/>
        <end position="379"/>
    </location>
</feature>
<keyword evidence="3" id="KW-1185">Reference proteome</keyword>
<sequence>MTVVKGQDKYERCVEQAFTEFSSYDEVVDIVAAWEQFLSDISITSAFEFRWFPKPITSDSGSERTPTFTASLTPEYSIVADVIQEVPSDAQAFRERLAPFTTIETSDISHNGTSPETIDICLHITDEQAQSARVHLNSFDDEFLRDPHLVPLQFSLIDQDTIPKYKFERMSLVGENFRDGSLPDHSQMSTQMSSDGGLASIQIPISDFDRNKATGVLCNKQPPSLYLACHMWDRVFYDQLNDSQRIEWQREDPDQTLTFEVEVNSLTDNLNNDYIPNGSVSSEWVEETLEYLCVVETAQKLTDNRYQIDFRNLREKRREYKDVIVRGGEFSDLAMLFAGWHCENEVELDTDDLQELTEPGSPDDDTDSKDYTQPTIGEY</sequence>
<reference evidence="2 3" key="1">
    <citation type="journal article" date="2014" name="Environ. Microbiol.">
        <title>Halorhabdus tiamatea: proteogenomics and glycosidase activity measurements identify the first cultivated euryarchaeon from a deep-sea anoxic brine lake as potential polysaccharide degrader.</title>
        <authorList>
            <person name="Werner J."/>
            <person name="Ferrer M."/>
            <person name="Michel G."/>
            <person name="Mann A.J."/>
            <person name="Huang S."/>
            <person name="Juarez S."/>
            <person name="Ciordia S."/>
            <person name="Albar J.P."/>
            <person name="Alcaide M."/>
            <person name="La Cono V."/>
            <person name="Yakimov M.M."/>
            <person name="Antunes A."/>
            <person name="Taborda M."/>
            <person name="Da Costa M.S."/>
            <person name="Amann R.I."/>
            <person name="Gloeckner F.O."/>
            <person name="Golyshina O.V."/>
            <person name="Golyshin P.N."/>
            <person name="Teeling H."/>
        </authorList>
    </citation>
    <scope>NUCLEOTIDE SEQUENCE [LARGE SCALE GENOMIC DNA]</scope>
    <source>
        <strain evidence="3">SARL4B</strain>
    </source>
</reference>
<protein>
    <submittedName>
        <fullName evidence="2">Uncharacterized protein</fullName>
    </submittedName>
</protein>
<evidence type="ECO:0000313" key="2">
    <source>
        <dbReference type="EMBL" id="CCQ34299.1"/>
    </source>
</evidence>
<feature type="compositionally biased region" description="Acidic residues" evidence="1">
    <location>
        <begin position="351"/>
        <end position="367"/>
    </location>
</feature>
<organism evidence="2 3">
    <name type="scientific">Halorhabdus tiamatea SARL4B</name>
    <dbReference type="NCBI Taxonomy" id="1033806"/>
    <lineage>
        <taxon>Archaea</taxon>
        <taxon>Methanobacteriati</taxon>
        <taxon>Methanobacteriota</taxon>
        <taxon>Stenosarchaea group</taxon>
        <taxon>Halobacteria</taxon>
        <taxon>Halobacteriales</taxon>
        <taxon>Haloarculaceae</taxon>
        <taxon>Halorhabdus</taxon>
    </lineage>
</organism>
<dbReference type="HOGENOM" id="CLU_728827_0_0_2"/>
<dbReference type="KEGG" id="hti:HTIA_2187"/>
<accession>F7PJE4</accession>
<dbReference type="Proteomes" id="UP000015381">
    <property type="component" value="Chromosome I"/>
</dbReference>
<evidence type="ECO:0000313" key="3">
    <source>
        <dbReference type="Proteomes" id="UP000015381"/>
    </source>
</evidence>
<proteinExistence type="predicted"/>
<name>F7PJE4_9EURY</name>
<dbReference type="EMBL" id="HF571520">
    <property type="protein sequence ID" value="CCQ34299.1"/>
    <property type="molecule type" value="Genomic_DNA"/>
</dbReference>